<evidence type="ECO:0000313" key="4">
    <source>
        <dbReference type="EMBL" id="GLI34942.1"/>
    </source>
</evidence>
<dbReference type="SMART" id="SM00487">
    <property type="entry name" value="DEXDc"/>
    <property type="match status" value="1"/>
</dbReference>
<keyword evidence="1" id="KW-0378">Hydrolase</keyword>
<dbReference type="CDD" id="cd18012">
    <property type="entry name" value="DEXQc_arch_SWI2_SNF2"/>
    <property type="match status" value="1"/>
</dbReference>
<gene>
    <name evidence="4" type="ORF">DAMNIGENAA_23750</name>
</gene>
<dbReference type="InterPro" id="IPR049730">
    <property type="entry name" value="SNF2/RAD54-like_C"/>
</dbReference>
<dbReference type="PROSITE" id="PS51194">
    <property type="entry name" value="HELICASE_CTER"/>
    <property type="match status" value="1"/>
</dbReference>
<keyword evidence="4" id="KW-0547">Nucleotide-binding</keyword>
<dbReference type="InterPro" id="IPR014001">
    <property type="entry name" value="Helicase_ATP-bd"/>
</dbReference>
<feature type="domain" description="Helicase ATP-binding" evidence="2">
    <location>
        <begin position="952"/>
        <end position="1108"/>
    </location>
</feature>
<keyword evidence="4" id="KW-0067">ATP-binding</keyword>
<dbReference type="InterPro" id="IPR001650">
    <property type="entry name" value="Helicase_C-like"/>
</dbReference>
<comment type="caution">
    <text evidence="4">The sequence shown here is derived from an EMBL/GenBank/DDBJ whole genome shotgun (WGS) entry which is preliminary data.</text>
</comment>
<evidence type="ECO:0000256" key="1">
    <source>
        <dbReference type="ARBA" id="ARBA00022801"/>
    </source>
</evidence>
<dbReference type="Pfam" id="PF00271">
    <property type="entry name" value="Helicase_C"/>
    <property type="match status" value="1"/>
</dbReference>
<organism evidence="4 5">
    <name type="scientific">Desulforhabdus amnigena</name>
    <dbReference type="NCBI Taxonomy" id="40218"/>
    <lineage>
        <taxon>Bacteria</taxon>
        <taxon>Pseudomonadati</taxon>
        <taxon>Thermodesulfobacteriota</taxon>
        <taxon>Syntrophobacteria</taxon>
        <taxon>Syntrophobacterales</taxon>
        <taxon>Syntrophobacteraceae</taxon>
        <taxon>Desulforhabdus</taxon>
    </lineage>
</organism>
<dbReference type="PROSITE" id="PS51192">
    <property type="entry name" value="HELICASE_ATP_BIND_1"/>
    <property type="match status" value="1"/>
</dbReference>
<feature type="domain" description="Helicase C-terminal" evidence="3">
    <location>
        <begin position="1231"/>
        <end position="1395"/>
    </location>
</feature>
<accession>A0A9W6FU67</accession>
<proteinExistence type="predicted"/>
<evidence type="ECO:0000313" key="5">
    <source>
        <dbReference type="Proteomes" id="UP001144372"/>
    </source>
</evidence>
<dbReference type="GO" id="GO:0004386">
    <property type="term" value="F:helicase activity"/>
    <property type="evidence" value="ECO:0007669"/>
    <property type="project" value="UniProtKB-KW"/>
</dbReference>
<reference evidence="4" key="1">
    <citation type="submission" date="2022-12" db="EMBL/GenBank/DDBJ databases">
        <title>Reference genome sequencing for broad-spectrum identification of bacterial and archaeal isolates by mass spectrometry.</title>
        <authorList>
            <person name="Sekiguchi Y."/>
            <person name="Tourlousse D.M."/>
        </authorList>
    </citation>
    <scope>NUCLEOTIDE SEQUENCE</scope>
    <source>
        <strain evidence="4">ASRB1</strain>
    </source>
</reference>
<evidence type="ECO:0000259" key="3">
    <source>
        <dbReference type="PROSITE" id="PS51194"/>
    </source>
</evidence>
<dbReference type="InterPro" id="IPR000330">
    <property type="entry name" value="SNF2_N"/>
</dbReference>
<evidence type="ECO:0000259" key="2">
    <source>
        <dbReference type="PROSITE" id="PS51192"/>
    </source>
</evidence>
<keyword evidence="4" id="KW-0347">Helicase</keyword>
<dbReference type="InterPro" id="IPR027417">
    <property type="entry name" value="P-loop_NTPase"/>
</dbReference>
<dbReference type="CDD" id="cd18793">
    <property type="entry name" value="SF2_C_SNF"/>
    <property type="match status" value="1"/>
</dbReference>
<dbReference type="Pfam" id="PF00176">
    <property type="entry name" value="SNF2-rel_dom"/>
    <property type="match status" value="1"/>
</dbReference>
<dbReference type="InterPro" id="IPR038718">
    <property type="entry name" value="SNF2-like_sf"/>
</dbReference>
<dbReference type="GO" id="GO:0016787">
    <property type="term" value="F:hydrolase activity"/>
    <property type="evidence" value="ECO:0007669"/>
    <property type="project" value="UniProtKB-KW"/>
</dbReference>
<name>A0A9W6FU67_9BACT</name>
<dbReference type="GO" id="GO:0005524">
    <property type="term" value="F:ATP binding"/>
    <property type="evidence" value="ECO:0007669"/>
    <property type="project" value="InterPro"/>
</dbReference>
<dbReference type="Gene3D" id="3.40.50.10810">
    <property type="entry name" value="Tandem AAA-ATPase domain"/>
    <property type="match status" value="1"/>
</dbReference>
<dbReference type="Gene3D" id="3.40.50.300">
    <property type="entry name" value="P-loop containing nucleotide triphosphate hydrolases"/>
    <property type="match status" value="1"/>
</dbReference>
<dbReference type="PANTHER" id="PTHR10799">
    <property type="entry name" value="SNF2/RAD54 HELICASE FAMILY"/>
    <property type="match status" value="1"/>
</dbReference>
<dbReference type="SMART" id="SM00490">
    <property type="entry name" value="HELICc"/>
    <property type="match status" value="1"/>
</dbReference>
<keyword evidence="5" id="KW-1185">Reference proteome</keyword>
<dbReference type="Proteomes" id="UP001144372">
    <property type="component" value="Unassembled WGS sequence"/>
</dbReference>
<dbReference type="SUPFAM" id="SSF52540">
    <property type="entry name" value="P-loop containing nucleoside triphosphate hydrolases"/>
    <property type="match status" value="2"/>
</dbReference>
<dbReference type="EMBL" id="BSDR01000001">
    <property type="protein sequence ID" value="GLI34942.1"/>
    <property type="molecule type" value="Genomic_DNA"/>
</dbReference>
<sequence>MLNNKEISETLLEAYETLSPVEKTIVQLCSVIYEPTTPEMIFKCLLKTDITLGRGKQQKIKSVVPYLNHLRSLKLLNKSYQCHDAFVEVATRKALATAADGPSAFGHYGLMVNAVQGVKPLKSYYSYGSQGQYCWVVMRDLRIGIYTHDFKLYSERLNQIYSQCSKTFTEVHPLVRVCNNPFDGEWFRTLPPELQHEALVQIFFMALTQMVPDEDALSYAMDASNRSIIPEEKKPVLDYILSFRLLMGGRPEEAQHILSEMGDSLYNLGVQGGIHFMQGRNEEAIESFESDLKRLRKWSGRRKEYFRGFFGPIFILALLKTQDTSHERKIDGYIDTALNNEGENPFLSSVYNALKVMSLLQRYEVDVARLFLARNKEYGEGLSTLFSAIASYWLEGELSQEKIDLISKIFIKARDRDMKWVAMECAELLSRAEQSTPIRSNYIQKIREETGMPSFVSTLKVEEAWKKGLNALVHISSLDRSDSAKSAQARLVWLVDYDGGNLTLRPLEQKLTAKGTWSKGRAVSLSRLQSGTNLDYITRQDHLIRATLHKEYDYYYDSGYEFDMEKALPALVGHPLIFLEKSPSINVEFVKGEPEILVEQAGSRIRVKFSTPLTGGNVELVRETPTRFKVIELSEEHKRIAKILGERGLSVPETAKEEVLNAIGSISSLVTVHSDIGGKSKDIVEAEADPTPHLHLLPAGTGFRLEMFVKPFKDAGPHLKPGVGTANVIAEIDGKRMQAHRDLVLEESLAETVEGGCSILSKLPEPDRLWFLEDPEDCLQVLLDLKEMQEKGSLIVDWPEGEKLRVTREVAWDHLRMKIRGRSDWFELSGDLKVDDNLVLDMKQLLELLQSGRSRFIPLGDGQFLALTREFRKRLEELNSYSERRGKALRVHPLAALAIEDFTDRLTHLDADDAWKFRLKRIKDAQNFVPVVPSTLKAQLRDYQVEGFNWLARLAHLGVGACLADDMGLGKTLQALAIILDRAPQGPTLVVAPTSVCMNWISEANRFAPTLNLISFSGGNRESIVNDLKEMDVLVTSYGLLHQEAELLSSVEWRTIVLDEAQAIKNIATKRSQAAMGLKGEFKLITTGTPIENHLGEFYTLFDFINPGLLGSQDRFNARFAIPIEKYKDKDAGKRLKKLIRPFILRRIKSQVLEELPPRTEVILRVEMGVEEMAFYEALRRQALEKLEMDQGPPGQKHLKILAEIMKLRQACCNPKLVLPESNISSSKLQLFGDVVSEILESGHKALVFSQFVGHLSLIREYLDERSIDYRYLDGSTPPKERKKQVDAFQAGKGDLFLISLKAGGLGLNLTAADYVIHMDPWWNPAVEDQASDRAHRIGQLNPVTVYRLVTQNTIEEKIVKLHQDKRDLASSLLDGSDISGKISAEELLKLIRED</sequence>
<protein>
    <submittedName>
        <fullName evidence="4">SWF/SNF family helicase</fullName>
    </submittedName>
</protein>